<dbReference type="EMBL" id="CM001197">
    <property type="protein sequence ID" value="EGP90648.1"/>
    <property type="molecule type" value="Genomic_DNA"/>
</dbReference>
<dbReference type="HOGENOM" id="CLU_1556499_0_0_1"/>
<name>F9X2R2_ZYMTI</name>
<dbReference type="AlphaFoldDB" id="F9X2R2"/>
<gene>
    <name evidence="1" type="ORF">MYCGRDRAFT_90565</name>
</gene>
<dbReference type="InParanoid" id="F9X2R2"/>
<evidence type="ECO:0000313" key="1">
    <source>
        <dbReference type="EMBL" id="EGP90648.1"/>
    </source>
</evidence>
<sequence>MATREWHIMPAGEEDAEAMVRLTTRTLAAGPQTITKYKDIPSCAYPNERQYLTPPEQLLAHRVRTRKKVITSKGIHTYKVMHTTPPACFNLEAMKHVQETMEAVQKEIRDSNGSDAVPSQPDYLWRLPVYVEASPLGKMFYQSCGFEVLRDVESFEGRAMLSAMILCRQADA</sequence>
<dbReference type="Proteomes" id="UP000008062">
    <property type="component" value="Chromosome 2"/>
</dbReference>
<protein>
    <submittedName>
        <fullName evidence="1">Uncharacterized protein</fullName>
    </submittedName>
</protein>
<reference evidence="1 2" key="1">
    <citation type="journal article" date="2011" name="PLoS Genet.">
        <title>Finished genome of the fungal wheat pathogen Mycosphaerella graminicola reveals dispensome structure, chromosome plasticity, and stealth pathogenesis.</title>
        <authorList>
            <person name="Goodwin S.B."/>
            <person name="Ben M'barek S."/>
            <person name="Dhillon B."/>
            <person name="Wittenberg A.H.J."/>
            <person name="Crane C.F."/>
            <person name="Hane J.K."/>
            <person name="Foster A.J."/>
            <person name="Van der Lee T.A.J."/>
            <person name="Grimwood J."/>
            <person name="Aerts A."/>
            <person name="Antoniw J."/>
            <person name="Bailey A."/>
            <person name="Bluhm B."/>
            <person name="Bowler J."/>
            <person name="Bristow J."/>
            <person name="van der Burgt A."/>
            <person name="Canto-Canche B."/>
            <person name="Churchill A.C.L."/>
            <person name="Conde-Ferraez L."/>
            <person name="Cools H.J."/>
            <person name="Coutinho P.M."/>
            <person name="Csukai M."/>
            <person name="Dehal P."/>
            <person name="De Wit P."/>
            <person name="Donzelli B."/>
            <person name="van de Geest H.C."/>
            <person name="van Ham R.C.H.J."/>
            <person name="Hammond-Kosack K.E."/>
            <person name="Henrissat B."/>
            <person name="Kilian A."/>
            <person name="Kobayashi A.K."/>
            <person name="Koopmann E."/>
            <person name="Kourmpetis Y."/>
            <person name="Kuzniar A."/>
            <person name="Lindquist E."/>
            <person name="Lombard V."/>
            <person name="Maliepaard C."/>
            <person name="Martins N."/>
            <person name="Mehrabi R."/>
            <person name="Nap J.P.H."/>
            <person name="Ponomarenko A."/>
            <person name="Rudd J.J."/>
            <person name="Salamov A."/>
            <person name="Schmutz J."/>
            <person name="Schouten H.J."/>
            <person name="Shapiro H."/>
            <person name="Stergiopoulos I."/>
            <person name="Torriani S.F.F."/>
            <person name="Tu H."/>
            <person name="de Vries R.P."/>
            <person name="Waalwijk C."/>
            <person name="Ware S.B."/>
            <person name="Wiebenga A."/>
            <person name="Zwiers L.-H."/>
            <person name="Oliver R.P."/>
            <person name="Grigoriev I.V."/>
            <person name="Kema G.H.J."/>
        </authorList>
    </citation>
    <scope>NUCLEOTIDE SEQUENCE [LARGE SCALE GENOMIC DNA]</scope>
    <source>
        <strain evidence="2">CBS 115943 / IPO323</strain>
    </source>
</reference>
<organism evidence="1 2">
    <name type="scientific">Zymoseptoria tritici (strain CBS 115943 / IPO323)</name>
    <name type="common">Speckled leaf blotch fungus</name>
    <name type="synonym">Septoria tritici</name>
    <dbReference type="NCBI Taxonomy" id="336722"/>
    <lineage>
        <taxon>Eukaryota</taxon>
        <taxon>Fungi</taxon>
        <taxon>Dikarya</taxon>
        <taxon>Ascomycota</taxon>
        <taxon>Pezizomycotina</taxon>
        <taxon>Dothideomycetes</taxon>
        <taxon>Dothideomycetidae</taxon>
        <taxon>Mycosphaerellales</taxon>
        <taxon>Mycosphaerellaceae</taxon>
        <taxon>Zymoseptoria</taxon>
    </lineage>
</organism>
<accession>F9X2R2</accession>
<evidence type="ECO:0000313" key="2">
    <source>
        <dbReference type="Proteomes" id="UP000008062"/>
    </source>
</evidence>
<dbReference type="OrthoDB" id="2832510at2759"/>
<proteinExistence type="predicted"/>
<keyword evidence="2" id="KW-1185">Reference proteome</keyword>
<dbReference type="RefSeq" id="XP_003855672.1">
    <property type="nucleotide sequence ID" value="XM_003855624.1"/>
</dbReference>
<dbReference type="KEGG" id="ztr:MYCGRDRAFT_90565"/>
<dbReference type="GeneID" id="13396020"/>